<evidence type="ECO:0000313" key="2">
    <source>
        <dbReference type="EMBL" id="TID13378.1"/>
    </source>
</evidence>
<keyword evidence="3" id="KW-1185">Reference proteome</keyword>
<feature type="region of interest" description="Disordered" evidence="1">
    <location>
        <begin position="228"/>
        <end position="253"/>
    </location>
</feature>
<reference evidence="2 3" key="1">
    <citation type="submission" date="2019-04" db="EMBL/GenBank/DDBJ databases">
        <title>High contiguity whole genome sequence and gene annotation resource for two Venturia nashicola isolates.</title>
        <authorList>
            <person name="Prokchorchik M."/>
            <person name="Won K."/>
            <person name="Lee Y."/>
            <person name="Choi E.D."/>
            <person name="Segonzac C."/>
            <person name="Sohn K.H."/>
        </authorList>
    </citation>
    <scope>NUCLEOTIDE SEQUENCE [LARGE SCALE GENOMIC DNA]</scope>
    <source>
        <strain evidence="2 3">PRI2</strain>
    </source>
</reference>
<evidence type="ECO:0000256" key="1">
    <source>
        <dbReference type="SAM" id="MobiDB-lite"/>
    </source>
</evidence>
<feature type="compositionally biased region" description="Polar residues" evidence="1">
    <location>
        <begin position="229"/>
        <end position="247"/>
    </location>
</feature>
<evidence type="ECO:0000313" key="3">
    <source>
        <dbReference type="Proteomes" id="UP000298493"/>
    </source>
</evidence>
<dbReference type="AlphaFoldDB" id="A0A4Z1NKX6"/>
<sequence length="253" mass="28134">MDKQSLYHFLPLLLQVLPKAVGHGRQKLIQRFEINDQVVAVSAWESQRPAKDSHGGSPDMWVYLEAEDKDIANRNVIANGQLCGSSVTTMPLAAGEIKKNSAENTVVLARSFQVRRSGVDTSGQHEADGSMSTTSSTTIMTSTVRPHQTAITFSDTREPRVNEEPMSEQPADPLTTRQTLEDVYTFDVLHEHVWAESHLLVDIDNDNRPASKRTQKRGFAIWASFHAGSPSSYGSRYPALNSSQDWTPRQRDG</sequence>
<feature type="region of interest" description="Disordered" evidence="1">
    <location>
        <begin position="117"/>
        <end position="136"/>
    </location>
</feature>
<organism evidence="2 3">
    <name type="scientific">Venturia nashicola</name>
    <dbReference type="NCBI Taxonomy" id="86259"/>
    <lineage>
        <taxon>Eukaryota</taxon>
        <taxon>Fungi</taxon>
        <taxon>Dikarya</taxon>
        <taxon>Ascomycota</taxon>
        <taxon>Pezizomycotina</taxon>
        <taxon>Dothideomycetes</taxon>
        <taxon>Pleosporomycetidae</taxon>
        <taxon>Venturiales</taxon>
        <taxon>Venturiaceae</taxon>
        <taxon>Venturia</taxon>
    </lineage>
</organism>
<comment type="caution">
    <text evidence="2">The sequence shown here is derived from an EMBL/GenBank/DDBJ whole genome shotgun (WGS) entry which is preliminary data.</text>
</comment>
<accession>A0A4Z1NKX6</accession>
<dbReference type="EMBL" id="SNSC02000026">
    <property type="protein sequence ID" value="TID13378.1"/>
    <property type="molecule type" value="Genomic_DNA"/>
</dbReference>
<gene>
    <name evidence="2" type="ORF">E6O75_ATG11294</name>
</gene>
<name>A0A4Z1NKX6_9PEZI</name>
<proteinExistence type="predicted"/>
<dbReference type="Proteomes" id="UP000298493">
    <property type="component" value="Unassembled WGS sequence"/>
</dbReference>
<protein>
    <submittedName>
        <fullName evidence="2">Uncharacterized protein</fullName>
    </submittedName>
</protein>